<dbReference type="Proteomes" id="UP000324800">
    <property type="component" value="Unassembled WGS sequence"/>
</dbReference>
<evidence type="ECO:0000256" key="1">
    <source>
        <dbReference type="SAM" id="MobiDB-lite"/>
    </source>
</evidence>
<comment type="caution">
    <text evidence="2">The sequence shown here is derived from an EMBL/GenBank/DDBJ whole genome shotgun (WGS) entry which is preliminary data.</text>
</comment>
<evidence type="ECO:0000313" key="2">
    <source>
        <dbReference type="EMBL" id="KAA6359524.1"/>
    </source>
</evidence>
<name>A0A5J4TM92_9EUKA</name>
<proteinExistence type="predicted"/>
<feature type="non-terminal residue" evidence="2">
    <location>
        <position position="1"/>
    </location>
</feature>
<protein>
    <submittedName>
        <fullName evidence="2">Uncharacterized protein</fullName>
    </submittedName>
</protein>
<organism evidence="2 3">
    <name type="scientific">Streblomastix strix</name>
    <dbReference type="NCBI Taxonomy" id="222440"/>
    <lineage>
        <taxon>Eukaryota</taxon>
        <taxon>Metamonada</taxon>
        <taxon>Preaxostyla</taxon>
        <taxon>Oxymonadida</taxon>
        <taxon>Streblomastigidae</taxon>
        <taxon>Streblomastix</taxon>
    </lineage>
</organism>
<sequence length="56" mass="6152">DQDTDAASDRVQEKPMPVKESRKKASMGGLTASDEPGQSSNTQIYSKQEALTRLRL</sequence>
<feature type="region of interest" description="Disordered" evidence="1">
    <location>
        <begin position="1"/>
        <end position="56"/>
    </location>
</feature>
<dbReference type="EMBL" id="SNRW01028249">
    <property type="protein sequence ID" value="KAA6359524.1"/>
    <property type="molecule type" value="Genomic_DNA"/>
</dbReference>
<dbReference type="AlphaFoldDB" id="A0A5J4TM92"/>
<feature type="compositionally biased region" description="Basic and acidic residues" evidence="1">
    <location>
        <begin position="7"/>
        <end position="20"/>
    </location>
</feature>
<accession>A0A5J4TM92</accession>
<feature type="compositionally biased region" description="Polar residues" evidence="1">
    <location>
        <begin position="36"/>
        <end position="46"/>
    </location>
</feature>
<evidence type="ECO:0000313" key="3">
    <source>
        <dbReference type="Proteomes" id="UP000324800"/>
    </source>
</evidence>
<gene>
    <name evidence="2" type="ORF">EZS28_044949</name>
</gene>
<reference evidence="2 3" key="1">
    <citation type="submission" date="2019-03" db="EMBL/GenBank/DDBJ databases">
        <title>Single cell metagenomics reveals metabolic interactions within the superorganism composed of flagellate Streblomastix strix and complex community of Bacteroidetes bacteria on its surface.</title>
        <authorList>
            <person name="Treitli S.C."/>
            <person name="Kolisko M."/>
            <person name="Husnik F."/>
            <person name="Keeling P."/>
            <person name="Hampl V."/>
        </authorList>
    </citation>
    <scope>NUCLEOTIDE SEQUENCE [LARGE SCALE GENOMIC DNA]</scope>
    <source>
        <strain evidence="2">ST1C</strain>
    </source>
</reference>